<feature type="compositionally biased region" description="Basic and acidic residues" evidence="1">
    <location>
        <begin position="383"/>
        <end position="396"/>
    </location>
</feature>
<feature type="region of interest" description="Disordered" evidence="1">
    <location>
        <begin position="754"/>
        <end position="809"/>
    </location>
</feature>
<feature type="compositionally biased region" description="Basic and acidic residues" evidence="1">
    <location>
        <begin position="1163"/>
        <end position="1195"/>
    </location>
</feature>
<dbReference type="VEuPathDB" id="ToxoDB:BESB_068670"/>
<evidence type="ECO:0000313" key="3">
    <source>
        <dbReference type="Proteomes" id="UP000224006"/>
    </source>
</evidence>
<feature type="compositionally biased region" description="Low complexity" evidence="1">
    <location>
        <begin position="39"/>
        <end position="59"/>
    </location>
</feature>
<protein>
    <submittedName>
        <fullName evidence="2">Uncharacterized protein</fullName>
    </submittedName>
</protein>
<dbReference type="RefSeq" id="XP_029218843.1">
    <property type="nucleotide sequence ID" value="XM_029365260.1"/>
</dbReference>
<comment type="caution">
    <text evidence="2">The sequence shown here is derived from an EMBL/GenBank/DDBJ whole genome shotgun (WGS) entry which is preliminary data.</text>
</comment>
<organism evidence="2 3">
    <name type="scientific">Besnoitia besnoiti</name>
    <name type="common">Apicomplexan protozoan</name>
    <dbReference type="NCBI Taxonomy" id="94643"/>
    <lineage>
        <taxon>Eukaryota</taxon>
        <taxon>Sar</taxon>
        <taxon>Alveolata</taxon>
        <taxon>Apicomplexa</taxon>
        <taxon>Conoidasida</taxon>
        <taxon>Coccidia</taxon>
        <taxon>Eucoccidiorida</taxon>
        <taxon>Eimeriorina</taxon>
        <taxon>Sarcocystidae</taxon>
        <taxon>Besnoitia</taxon>
    </lineage>
</organism>
<dbReference type="KEGG" id="bbes:BESB_068670"/>
<evidence type="ECO:0000313" key="2">
    <source>
        <dbReference type="EMBL" id="PFH34834.1"/>
    </source>
</evidence>
<feature type="compositionally biased region" description="Low complexity" evidence="1">
    <location>
        <begin position="1"/>
        <end position="11"/>
    </location>
</feature>
<evidence type="ECO:0000256" key="1">
    <source>
        <dbReference type="SAM" id="MobiDB-lite"/>
    </source>
</evidence>
<accession>A0A2A9MC87</accession>
<feature type="compositionally biased region" description="Basic and acidic residues" evidence="1">
    <location>
        <begin position="758"/>
        <end position="778"/>
    </location>
</feature>
<feature type="compositionally biased region" description="Basic and acidic residues" evidence="1">
    <location>
        <begin position="168"/>
        <end position="178"/>
    </location>
</feature>
<gene>
    <name evidence="2" type="ORF">BESB_068670</name>
</gene>
<dbReference type="EMBL" id="NWUJ01000006">
    <property type="protein sequence ID" value="PFH34834.1"/>
    <property type="molecule type" value="Genomic_DNA"/>
</dbReference>
<feature type="region of interest" description="Disordered" evidence="1">
    <location>
        <begin position="1150"/>
        <end position="1244"/>
    </location>
</feature>
<sequence>MAFFGASSRAAAADDEDETRAPYPLRASPSFLPSPPASVPCGSFSLPSASLSPPSSPSSQGGGTRLPPSSAIEASPCSPLPRDVNRLQARVQLQHARIALQEKRIRELERERGEQLLASQRARGDQSQEARRATQPGGRAGTRRDETGSGAWVRARDLSGRGGGGDAAQDREDALASENDRLQQRVEELERRHREHLSLLSQLRTCPVPLSASQPLHSLAFPRAVGASAPTEGVFAGGAGKDAAGARGGSVPRRRKTDEAATDALGGEREPQEEEVKAKDEGSWVRQLAELLERAAGEGGMPETVRDKLRQIQREATQRDAGDAAARKRIDPTLSPSPAASRRQLMRRNSGEEETGSSLRGAGTGASPAAELAKRRGALPRSADGDRAGVKPRPSEETDDEERAENDMERRLLRVFHLVFRDRRLNAGEGPVLSLSACKLISASLRRLVRASHALSRSQRAILAAAGCLVTSASPSLPSPSSPSLAPPLAASSHAAAPGPRGPEASNGLSAASLPSALSSSWAALRQLRKTAHDGACCFESEGQHAVGEKEASIAGAEGSTTDSSRACLASGVAAVGERRFAGGAAAEDAPLLAEAARAATFTARRLAQEEAARRAEFVAAFDVFWSLFWAELQQCPYTPARMCAFLDFLHELFSHLPSAFVFVFLGGALERASPDGNDSDACAGGVVGGRVVGAILRSAHSVLTQLDPGLPDCVEDAHDAGRRRVRAVLDAPVDVRLLPAELSSAATRVGFAAGRQAKAERRAPAESPRGFREEATASHRRRTSSLGAERSSGLVGRPSEDAGAGHGELGGGARSLYGLSGDEQLPRYPLPFFLRLASPRFSPASHSASCARAPSTPVEVPPLWAFCFLLHRLLRLLQTFSAALLQHQRRLLSSLRSLHHSALAASAFQPPLSSSLHLFGLSLQGGGPHVAETFSRAPFSAFLSSSSSVSSLGARSLIDADEARKDVFFARILREACQAHAKAQLERDLRQLERQAFLSLFLPLDAFPALHELLQLHVLTDPPSADAPLAPALLTAHPAARAFLARGCEGGAEPGKRRRNKGRESVGLRLSESRASGAAAGAGGREEEMEREDADGEVGRDAMHALLEACVLQYQHPPPPLFELRLAALGLVRQALVLSRYSFGTLLDGMRNRDRKPRGRQPFREHPRVGGYPAREREGSGDAAADARSDEPTLHAEFMPPSFSPQGRQAGATLGGESSPFGPGSGVCPPRQPPFPSSTASGGVSACARAASLPPLWRSFSSSSLPSGAFPPFTRATRPRVAGRDLLQAVSLFVSAEAFHWMRQASLWLHGLPALEASAALRVLLSPHRPIKQISHGSTREAESAASDAGLHEGGGDMRAAEKTVDARQAAGDAHDEKENNQGGARAWRLFPTAFAASCVSPPEACPLSWLAGEREMLSEVAALRLREEALTLFEVLLTLPENEEIFLGRLDVWPGSSSHTSTLLQRILLLAWSLVLSLSSPCTSSSRGAVLEATVPCTVPLYDPVGLQCLLAQGPLSAAALDPPLATRPTAQEGDAFQLLLQGLMYQQTSSSLPQSRGEASFSVGDSASPSLSPRLAFARRHRSALQRAWGVAPGASSPGPGGVHRARISSSAWKDGVVSQPCCLRSAASGRRGQCWVSFLQGGSRKGEVTTDILQHAQSLDSECPATLAICFTHLYVLSASLPPVTARSSSSRRELLLASLRATLAILTHNVRLDAEDGAPEAGDERNEEENGSEKKLQRREAELQGPLIERGNRATRMRTPDRAENFLLPETLGRTWPLLRALCGSLQAQGCAAGGSTLARFQFFASLIQAALP</sequence>
<feature type="compositionally biased region" description="Basic and acidic residues" evidence="1">
    <location>
        <begin position="1736"/>
        <end position="1747"/>
    </location>
</feature>
<reference evidence="2 3" key="1">
    <citation type="submission" date="2017-09" db="EMBL/GenBank/DDBJ databases">
        <title>Genome sequencing of Besnoitia besnoiti strain Bb-Ger1.</title>
        <authorList>
            <person name="Schares G."/>
            <person name="Venepally P."/>
            <person name="Lorenzi H.A."/>
        </authorList>
    </citation>
    <scope>NUCLEOTIDE SEQUENCE [LARGE SCALE GENOMIC DNA]</scope>
    <source>
        <strain evidence="2 3">Bb-Ger1</strain>
    </source>
</reference>
<feature type="region of interest" description="Disordered" evidence="1">
    <location>
        <begin position="473"/>
        <end position="511"/>
    </location>
</feature>
<dbReference type="GeneID" id="40311793"/>
<feature type="region of interest" description="Disordered" evidence="1">
    <location>
        <begin position="315"/>
        <end position="406"/>
    </location>
</feature>
<feature type="region of interest" description="Disordered" evidence="1">
    <location>
        <begin position="1"/>
        <end position="81"/>
    </location>
</feature>
<feature type="region of interest" description="Disordered" evidence="1">
    <location>
        <begin position="1335"/>
        <end position="1359"/>
    </location>
</feature>
<feature type="compositionally biased region" description="Basic and acidic residues" evidence="1">
    <location>
        <begin position="122"/>
        <end position="132"/>
    </location>
</feature>
<proteinExistence type="predicted"/>
<dbReference type="Proteomes" id="UP000224006">
    <property type="component" value="Chromosome VI"/>
</dbReference>
<feature type="compositionally biased region" description="Low complexity" evidence="1">
    <location>
        <begin position="482"/>
        <end position="498"/>
    </location>
</feature>
<keyword evidence="3" id="KW-1185">Reference proteome</keyword>
<feature type="compositionally biased region" description="Basic and acidic residues" evidence="1">
    <location>
        <begin position="266"/>
        <end position="282"/>
    </location>
</feature>
<feature type="region of interest" description="Disordered" evidence="1">
    <location>
        <begin position="1364"/>
        <end position="1383"/>
    </location>
</feature>
<feature type="region of interest" description="Disordered" evidence="1">
    <location>
        <begin position="1719"/>
        <end position="1767"/>
    </location>
</feature>
<feature type="region of interest" description="Disordered" evidence="1">
    <location>
        <begin position="117"/>
        <end position="178"/>
    </location>
</feature>
<feature type="region of interest" description="Disordered" evidence="1">
    <location>
        <begin position="1051"/>
        <end position="1092"/>
    </location>
</feature>
<feature type="region of interest" description="Disordered" evidence="1">
    <location>
        <begin position="236"/>
        <end position="282"/>
    </location>
</feature>
<name>A0A2A9MC87_BESBE</name>
<dbReference type="OrthoDB" id="10501282at2759"/>
<feature type="compositionally biased region" description="Basic and acidic residues" evidence="1">
    <location>
        <begin position="315"/>
        <end position="331"/>
    </location>
</feature>